<protein>
    <submittedName>
        <fullName evidence="6">Unannotated protein</fullName>
    </submittedName>
</protein>
<dbReference type="Pfam" id="PF09339">
    <property type="entry name" value="HTH_IclR"/>
    <property type="match status" value="1"/>
</dbReference>
<dbReference type="InterPro" id="IPR029016">
    <property type="entry name" value="GAF-like_dom_sf"/>
</dbReference>
<dbReference type="AlphaFoldDB" id="A0A6J7KRJ8"/>
<feature type="domain" description="HTH iclR-type" evidence="4">
    <location>
        <begin position="8"/>
        <end position="69"/>
    </location>
</feature>
<accession>A0A6J7KRJ8</accession>
<dbReference type="PROSITE" id="PS51078">
    <property type="entry name" value="ICLR_ED"/>
    <property type="match status" value="1"/>
</dbReference>
<dbReference type="InterPro" id="IPR036390">
    <property type="entry name" value="WH_DNA-bd_sf"/>
</dbReference>
<dbReference type="GO" id="GO:0003677">
    <property type="term" value="F:DNA binding"/>
    <property type="evidence" value="ECO:0007669"/>
    <property type="project" value="UniProtKB-KW"/>
</dbReference>
<dbReference type="SUPFAM" id="SSF46785">
    <property type="entry name" value="Winged helix' DNA-binding domain"/>
    <property type="match status" value="1"/>
</dbReference>
<evidence type="ECO:0000313" key="6">
    <source>
        <dbReference type="EMBL" id="CAB4958165.1"/>
    </source>
</evidence>
<keyword evidence="2" id="KW-0238">DNA-binding</keyword>
<dbReference type="GO" id="GO:0045892">
    <property type="term" value="P:negative regulation of DNA-templated transcription"/>
    <property type="evidence" value="ECO:0007669"/>
    <property type="project" value="TreeGrafter"/>
</dbReference>
<evidence type="ECO:0000259" key="4">
    <source>
        <dbReference type="PROSITE" id="PS51077"/>
    </source>
</evidence>
<feature type="domain" description="IclR-ED" evidence="5">
    <location>
        <begin position="70"/>
        <end position="248"/>
    </location>
</feature>
<dbReference type="SMART" id="SM00346">
    <property type="entry name" value="HTH_ICLR"/>
    <property type="match status" value="1"/>
</dbReference>
<dbReference type="Gene3D" id="3.30.450.40">
    <property type="match status" value="1"/>
</dbReference>
<dbReference type="Gene3D" id="1.10.10.10">
    <property type="entry name" value="Winged helix-like DNA-binding domain superfamily/Winged helix DNA-binding domain"/>
    <property type="match status" value="1"/>
</dbReference>
<keyword evidence="1" id="KW-0805">Transcription regulation</keyword>
<dbReference type="Pfam" id="PF01614">
    <property type="entry name" value="IclR_C"/>
    <property type="match status" value="1"/>
</dbReference>
<evidence type="ECO:0000259" key="5">
    <source>
        <dbReference type="PROSITE" id="PS51078"/>
    </source>
</evidence>
<evidence type="ECO:0000256" key="2">
    <source>
        <dbReference type="ARBA" id="ARBA00023125"/>
    </source>
</evidence>
<name>A0A6J7KRJ8_9ZZZZ</name>
<dbReference type="PROSITE" id="PS51077">
    <property type="entry name" value="HTH_ICLR"/>
    <property type="match status" value="1"/>
</dbReference>
<dbReference type="PANTHER" id="PTHR30136:SF24">
    <property type="entry name" value="HTH-TYPE TRANSCRIPTIONAL REPRESSOR ALLR"/>
    <property type="match status" value="1"/>
</dbReference>
<dbReference type="InterPro" id="IPR036388">
    <property type="entry name" value="WH-like_DNA-bd_sf"/>
</dbReference>
<gene>
    <name evidence="6" type="ORF">UFOPK3773_01824</name>
</gene>
<evidence type="ECO:0000256" key="1">
    <source>
        <dbReference type="ARBA" id="ARBA00023015"/>
    </source>
</evidence>
<dbReference type="EMBL" id="CAFBNF010000249">
    <property type="protein sequence ID" value="CAB4958165.1"/>
    <property type="molecule type" value="Genomic_DNA"/>
</dbReference>
<dbReference type="InterPro" id="IPR050707">
    <property type="entry name" value="HTH_MetabolicPath_Reg"/>
</dbReference>
<sequence>MTRAEGGDSVLSRVVRILEAFTADDAALRVTDVAQRTGLHVATASRLIADMVDEGLLVRRPDRRIGIGLRLWELASRASPAVTLREAAMPFLEDLHAVIGHHVQLGVLEGTEVLFIERLSAPNSVINYSRVAGRLPLHSSSSGLVLLAHASPTVQQQVLEGALEVFTPHTLHTPRQLRAMLAEVRTQGYAYLPGHVHEDALGIAVPIAGARGSVVAAVSAIVPNDPQARAVIPMLRAAARGIARSYADSR</sequence>
<reference evidence="6" key="1">
    <citation type="submission" date="2020-05" db="EMBL/GenBank/DDBJ databases">
        <authorList>
            <person name="Chiriac C."/>
            <person name="Salcher M."/>
            <person name="Ghai R."/>
            <person name="Kavagutti S V."/>
        </authorList>
    </citation>
    <scope>NUCLEOTIDE SEQUENCE</scope>
</reference>
<organism evidence="6">
    <name type="scientific">freshwater metagenome</name>
    <dbReference type="NCBI Taxonomy" id="449393"/>
    <lineage>
        <taxon>unclassified sequences</taxon>
        <taxon>metagenomes</taxon>
        <taxon>ecological metagenomes</taxon>
    </lineage>
</organism>
<keyword evidence="3" id="KW-0804">Transcription</keyword>
<dbReference type="InterPro" id="IPR005471">
    <property type="entry name" value="Tscrpt_reg_IclR_N"/>
</dbReference>
<proteinExistence type="predicted"/>
<dbReference type="GO" id="GO:0003700">
    <property type="term" value="F:DNA-binding transcription factor activity"/>
    <property type="evidence" value="ECO:0007669"/>
    <property type="project" value="TreeGrafter"/>
</dbReference>
<dbReference type="InterPro" id="IPR014757">
    <property type="entry name" value="Tscrpt_reg_IclR_C"/>
</dbReference>
<dbReference type="SUPFAM" id="SSF55781">
    <property type="entry name" value="GAF domain-like"/>
    <property type="match status" value="1"/>
</dbReference>
<evidence type="ECO:0000256" key="3">
    <source>
        <dbReference type="ARBA" id="ARBA00023163"/>
    </source>
</evidence>
<dbReference type="PANTHER" id="PTHR30136">
    <property type="entry name" value="HELIX-TURN-HELIX TRANSCRIPTIONAL REGULATOR, ICLR FAMILY"/>
    <property type="match status" value="1"/>
</dbReference>